<evidence type="ECO:0000259" key="1">
    <source>
        <dbReference type="Pfam" id="PF15919"/>
    </source>
</evidence>
<dbReference type="AlphaFoldDB" id="A0A2N6UIF6"/>
<dbReference type="GeneID" id="84578491"/>
<organism evidence="2 3">
    <name type="scientific">Anaerococcus hydrogenalis</name>
    <dbReference type="NCBI Taxonomy" id="33029"/>
    <lineage>
        <taxon>Bacteria</taxon>
        <taxon>Bacillati</taxon>
        <taxon>Bacillota</taxon>
        <taxon>Tissierellia</taxon>
        <taxon>Tissierellales</taxon>
        <taxon>Peptoniphilaceae</taxon>
        <taxon>Anaerococcus</taxon>
    </lineage>
</organism>
<dbReference type="InterPro" id="IPR035069">
    <property type="entry name" value="TTHA1013/TTHA0281-like"/>
</dbReference>
<protein>
    <submittedName>
        <fullName evidence="2">HicB family protein</fullName>
    </submittedName>
</protein>
<dbReference type="Pfam" id="PF15919">
    <property type="entry name" value="HicB_lk_antitox"/>
    <property type="match status" value="1"/>
</dbReference>
<dbReference type="InterPro" id="IPR031807">
    <property type="entry name" value="HicB-like"/>
</dbReference>
<comment type="caution">
    <text evidence="2">The sequence shown here is derived from an EMBL/GenBank/DDBJ whole genome shotgun (WGS) entry which is preliminary data.</text>
</comment>
<name>A0A2N6UIF6_9FIRM</name>
<proteinExistence type="predicted"/>
<sequence>MKHDRYSYPCIITFDQDDGIYYVNFPDLEDCFTDGETLEEALYNAKDVLGLVLYTKEENNIEINPPKNNFISTKENQALSYVSVWMPLVRDEIENKSIKKTITIPKWLNDLAEDNNVNFSKLLQVSLKKYLGV</sequence>
<evidence type="ECO:0000313" key="2">
    <source>
        <dbReference type="EMBL" id="PMC81344.1"/>
    </source>
</evidence>
<dbReference type="PANTHER" id="PTHR34504">
    <property type="entry name" value="ANTITOXIN HICB"/>
    <property type="match status" value="1"/>
</dbReference>
<gene>
    <name evidence="2" type="ORF">CJ192_04770</name>
</gene>
<dbReference type="Proteomes" id="UP000235658">
    <property type="component" value="Unassembled WGS sequence"/>
</dbReference>
<dbReference type="EMBL" id="PNHP01000003">
    <property type="protein sequence ID" value="PMC81344.1"/>
    <property type="molecule type" value="Genomic_DNA"/>
</dbReference>
<dbReference type="SUPFAM" id="SSF143100">
    <property type="entry name" value="TTHA1013/TTHA0281-like"/>
    <property type="match status" value="1"/>
</dbReference>
<dbReference type="Gene3D" id="3.30.160.250">
    <property type="match status" value="1"/>
</dbReference>
<feature type="domain" description="HicB-like antitoxin of toxin-antitoxin system" evidence="1">
    <location>
        <begin position="8"/>
        <end position="109"/>
    </location>
</feature>
<dbReference type="PANTHER" id="PTHR34504:SF2">
    <property type="entry name" value="UPF0150 PROTEIN SSL0259"/>
    <property type="match status" value="1"/>
</dbReference>
<dbReference type="RefSeq" id="WP_102197955.1">
    <property type="nucleotide sequence ID" value="NZ_PNHP01000003.1"/>
</dbReference>
<accession>A0A2N6UIF6</accession>
<evidence type="ECO:0000313" key="3">
    <source>
        <dbReference type="Proteomes" id="UP000235658"/>
    </source>
</evidence>
<reference evidence="2 3" key="1">
    <citation type="submission" date="2017-09" db="EMBL/GenBank/DDBJ databases">
        <title>Bacterial strain isolated from the female urinary microbiota.</title>
        <authorList>
            <person name="Thomas-White K."/>
            <person name="Kumar N."/>
            <person name="Forster S."/>
            <person name="Putonti C."/>
            <person name="Lawley T."/>
            <person name="Wolfe A.J."/>
        </authorList>
    </citation>
    <scope>NUCLEOTIDE SEQUENCE [LARGE SCALE GENOMIC DNA]</scope>
    <source>
        <strain evidence="2 3">UMB0204</strain>
    </source>
</reference>
<dbReference type="InterPro" id="IPR051404">
    <property type="entry name" value="TA_system_antitoxin"/>
</dbReference>